<feature type="transmembrane region" description="Helical" evidence="2">
    <location>
        <begin position="15"/>
        <end position="37"/>
    </location>
</feature>
<feature type="compositionally biased region" description="Basic and acidic residues" evidence="1">
    <location>
        <begin position="533"/>
        <end position="542"/>
    </location>
</feature>
<name>A0A1F7TKB8_9BACT</name>
<dbReference type="Proteomes" id="UP000177885">
    <property type="component" value="Unassembled WGS sequence"/>
</dbReference>
<protein>
    <recommendedName>
        <fullName evidence="3">DUF8128 domain-containing protein</fullName>
    </recommendedName>
</protein>
<reference evidence="4 5" key="1">
    <citation type="journal article" date="2016" name="Nat. Commun.">
        <title>Thousands of microbial genomes shed light on interconnected biogeochemical processes in an aquifer system.</title>
        <authorList>
            <person name="Anantharaman K."/>
            <person name="Brown C.T."/>
            <person name="Hug L.A."/>
            <person name="Sharon I."/>
            <person name="Castelle C.J."/>
            <person name="Probst A.J."/>
            <person name="Thomas B.C."/>
            <person name="Singh A."/>
            <person name="Wilkins M.J."/>
            <person name="Karaoz U."/>
            <person name="Brodie E.L."/>
            <person name="Williams K.H."/>
            <person name="Hubbard S.S."/>
            <person name="Banfield J.F."/>
        </authorList>
    </citation>
    <scope>NUCLEOTIDE SEQUENCE [LARGE SCALE GENOMIC DNA]</scope>
</reference>
<keyword evidence="2" id="KW-0472">Membrane</keyword>
<evidence type="ECO:0000313" key="4">
    <source>
        <dbReference type="EMBL" id="OGL66409.1"/>
    </source>
</evidence>
<dbReference type="Pfam" id="PF26449">
    <property type="entry name" value="DUF8128"/>
    <property type="match status" value="1"/>
</dbReference>
<evidence type="ECO:0000256" key="1">
    <source>
        <dbReference type="SAM" id="MobiDB-lite"/>
    </source>
</evidence>
<accession>A0A1F7TKB8</accession>
<feature type="domain" description="DUF8128" evidence="3">
    <location>
        <begin position="89"/>
        <end position="404"/>
    </location>
</feature>
<comment type="caution">
    <text evidence="4">The sequence shown here is derived from an EMBL/GenBank/DDBJ whole genome shotgun (WGS) entry which is preliminary data.</text>
</comment>
<dbReference type="InterPro" id="IPR058441">
    <property type="entry name" value="DUF8128"/>
</dbReference>
<feature type="compositionally biased region" description="Basic and acidic residues" evidence="1">
    <location>
        <begin position="439"/>
        <end position="455"/>
    </location>
</feature>
<feature type="region of interest" description="Disordered" evidence="1">
    <location>
        <begin position="420"/>
        <end position="553"/>
    </location>
</feature>
<dbReference type="AlphaFoldDB" id="A0A1F7TKB8"/>
<evidence type="ECO:0000259" key="3">
    <source>
        <dbReference type="Pfam" id="PF26449"/>
    </source>
</evidence>
<organism evidence="4 5">
    <name type="scientific">Candidatus Uhrbacteria bacterium RIFCSPHIGHO2_01_FULL_63_20</name>
    <dbReference type="NCBI Taxonomy" id="1802385"/>
    <lineage>
        <taxon>Bacteria</taxon>
        <taxon>Candidatus Uhriibacteriota</taxon>
    </lineage>
</organism>
<keyword evidence="2" id="KW-0812">Transmembrane</keyword>
<evidence type="ECO:0000256" key="2">
    <source>
        <dbReference type="SAM" id="Phobius"/>
    </source>
</evidence>
<keyword evidence="2" id="KW-1133">Transmembrane helix</keyword>
<proteinExistence type="predicted"/>
<evidence type="ECO:0000313" key="5">
    <source>
        <dbReference type="Proteomes" id="UP000177885"/>
    </source>
</evidence>
<gene>
    <name evidence="4" type="ORF">A2856_01805</name>
</gene>
<dbReference type="EMBL" id="MGDT01000007">
    <property type="protein sequence ID" value="OGL66409.1"/>
    <property type="molecule type" value="Genomic_DNA"/>
</dbReference>
<dbReference type="STRING" id="1802385.A2856_01805"/>
<sequence length="553" mass="61638">MAWLSAFLAQPIDVMLYQLTVIFGWIGTTAVLAWGFIQMWKNQRQGDYMQTLQHVLLAINVPAMTEQTPKAVEVMFSNLIGTFGNLNFKEQWLIGKVQPTFSFEIVSNEGYIQFYVWAQTKFRDLLEANIYAHYPEAEISEVGDYVSFLPSNFPDEHYDAWGAEVTLKKDEYFPIRTYADFEDKIAGELRDPLAQILEQLGKMRPGEHFWMQVVVQPGSNDWKEKGSKFINKTYGVEEKHKPGMIESGMSAALAIPSALLQEAVGIGFGGGHEEKEVDQWKAFKISPTQKEQVEGVLEKTGKIGLPTKIRLIYAARKEAFNKGARASMLKGLLQPYGHLNLNSFAFYPPSIPKDDYFWQRWSYPKKQGRLVRAYKKRSWGIGATPRVLNAEELATLWHFPAITVKAPLVHKAEARRGEPPVGLPIDFEGTQMPPLPARAAHDDHGGHAEPTHEPEAAPVPTPELPGLETMEAPQVAVSSDAPRQSGIPLSPRGVSDRSAPQEHPPVEERETGLDATDMGPPADVKLPGPPPGWKEKEARGEAADDEAPPNLPV</sequence>